<dbReference type="Pfam" id="PF10294">
    <property type="entry name" value="Methyltransf_16"/>
    <property type="match status" value="1"/>
</dbReference>
<evidence type="ECO:0000256" key="9">
    <source>
        <dbReference type="SAM" id="MobiDB-lite"/>
    </source>
</evidence>
<evidence type="ECO:0000313" key="10">
    <source>
        <dbReference type="EMBL" id="GBG34983.1"/>
    </source>
</evidence>
<evidence type="ECO:0000256" key="5">
    <source>
        <dbReference type="ARBA" id="ARBA00022490"/>
    </source>
</evidence>
<feature type="compositionally biased region" description="Low complexity" evidence="9">
    <location>
        <begin position="28"/>
        <end position="37"/>
    </location>
</feature>
<keyword evidence="5" id="KW-0963">Cytoplasm</keyword>
<evidence type="ECO:0000256" key="3">
    <source>
        <dbReference type="ARBA" id="ARBA00011914"/>
    </source>
</evidence>
<evidence type="ECO:0000256" key="7">
    <source>
        <dbReference type="ARBA" id="ARBA00022679"/>
    </source>
</evidence>
<dbReference type="OrthoDB" id="413520at2759"/>
<keyword evidence="8" id="KW-0539">Nucleus</keyword>
<name>A0A2R5H1M4_9STRA</name>
<reference evidence="10 11" key="1">
    <citation type="submission" date="2017-12" db="EMBL/GenBank/DDBJ databases">
        <title>Sequencing, de novo assembly and annotation of complete genome of a new Thraustochytrid species, strain FCC1311.</title>
        <authorList>
            <person name="Sedici K."/>
            <person name="Godart F."/>
            <person name="Aiese Cigliano R."/>
            <person name="Sanseverino W."/>
            <person name="Barakat M."/>
            <person name="Ortet P."/>
            <person name="Marechal E."/>
            <person name="Cagnac O."/>
            <person name="Amato A."/>
        </authorList>
    </citation>
    <scope>NUCLEOTIDE SEQUENCE [LARGE SCALE GENOMIC DNA]</scope>
</reference>
<keyword evidence="6 10" id="KW-0489">Methyltransferase</keyword>
<evidence type="ECO:0000256" key="6">
    <source>
        <dbReference type="ARBA" id="ARBA00022603"/>
    </source>
</evidence>
<dbReference type="GO" id="GO:0032259">
    <property type="term" value="P:methylation"/>
    <property type="evidence" value="ECO:0007669"/>
    <property type="project" value="UniProtKB-KW"/>
</dbReference>
<protein>
    <recommendedName>
        <fullName evidence="4">Calmodulin-lysine N-methyltransferase</fullName>
        <ecNumber evidence="3">2.1.1.60</ecNumber>
    </recommendedName>
</protein>
<evidence type="ECO:0000256" key="4">
    <source>
        <dbReference type="ARBA" id="ARBA00020594"/>
    </source>
</evidence>
<dbReference type="EMBL" id="BEYU01000242">
    <property type="protein sequence ID" value="GBG34983.1"/>
    <property type="molecule type" value="Genomic_DNA"/>
</dbReference>
<dbReference type="AlphaFoldDB" id="A0A2R5H1M4"/>
<dbReference type="InterPro" id="IPR029063">
    <property type="entry name" value="SAM-dependent_MTases_sf"/>
</dbReference>
<dbReference type="Gene3D" id="3.40.50.150">
    <property type="entry name" value="Vaccinia Virus protein VP39"/>
    <property type="match status" value="1"/>
</dbReference>
<dbReference type="InterPro" id="IPR019410">
    <property type="entry name" value="Methyltransf_16"/>
</dbReference>
<proteinExistence type="predicted"/>
<keyword evidence="11" id="KW-1185">Reference proteome</keyword>
<dbReference type="SUPFAM" id="SSF53335">
    <property type="entry name" value="S-adenosyl-L-methionine-dependent methyltransferases"/>
    <property type="match status" value="1"/>
</dbReference>
<dbReference type="InParanoid" id="A0A2R5H1M4"/>
<dbReference type="GO" id="GO:0005634">
    <property type="term" value="C:nucleus"/>
    <property type="evidence" value="ECO:0007669"/>
    <property type="project" value="UniProtKB-SubCell"/>
</dbReference>
<evidence type="ECO:0000256" key="1">
    <source>
        <dbReference type="ARBA" id="ARBA00004123"/>
    </source>
</evidence>
<dbReference type="EC" id="2.1.1.60" evidence="3"/>
<evidence type="ECO:0000256" key="8">
    <source>
        <dbReference type="ARBA" id="ARBA00023242"/>
    </source>
</evidence>
<dbReference type="InterPro" id="IPR025800">
    <property type="entry name" value="CaM-Lys-N-MeTrfase"/>
</dbReference>
<evidence type="ECO:0000256" key="2">
    <source>
        <dbReference type="ARBA" id="ARBA00004496"/>
    </source>
</evidence>
<feature type="region of interest" description="Disordered" evidence="9">
    <location>
        <begin position="20"/>
        <end position="68"/>
    </location>
</feature>
<dbReference type="GO" id="GO:0018025">
    <property type="term" value="F:calmodulin-lysine N-methyltransferase activity"/>
    <property type="evidence" value="ECO:0007669"/>
    <property type="project" value="UniProtKB-EC"/>
</dbReference>
<dbReference type="PANTHER" id="PTHR13539">
    <property type="entry name" value="CALMODULIN-LYSINE N-METHYLTRANSFERASE"/>
    <property type="match status" value="1"/>
</dbReference>
<sequence>MKANLDSSIRNCITMDDVHAVPAPAAPPSTSLASTTSDSDELAATGSVRAPKMEKASPSSGATEAPTLTRDEKWARLRRAVFSASRAKLFVDVPELEVGLFAKSRQVVPEGTKLTFAGWETLAEASIPGAPDFAAVDIVRPRFEEADDAGAQAKEDQVDTTGLLKLYPSEEVLGAYLLLNAGDFANQRVLELGAGFCGLAGLLLARKIPKGATICLSDGSQACLDLADRHISLNKLENVVSTKRILWDRKADYVGHETYDTIIIADCLYLNKLHADLLNAIFHLLKGHESRCIIVSPPRYRSLELFVARAAARFHVRQSTQDISFLDAVRTETTRNFKPIFIELRKRTEACASKVE</sequence>
<dbReference type="Proteomes" id="UP000241890">
    <property type="component" value="Unassembled WGS sequence"/>
</dbReference>
<keyword evidence="7 10" id="KW-0808">Transferase</keyword>
<dbReference type="GO" id="GO:0005737">
    <property type="term" value="C:cytoplasm"/>
    <property type="evidence" value="ECO:0007669"/>
    <property type="project" value="UniProtKB-SubCell"/>
</dbReference>
<gene>
    <name evidence="10" type="ORF">FCC1311_112052</name>
</gene>
<dbReference type="PANTHER" id="PTHR13539:SF3">
    <property type="entry name" value="CALMODULIN-LYSINE N-METHYLTRANSFERASE"/>
    <property type="match status" value="1"/>
</dbReference>
<evidence type="ECO:0000313" key="11">
    <source>
        <dbReference type="Proteomes" id="UP000241890"/>
    </source>
</evidence>
<comment type="subcellular location">
    <subcellularLocation>
        <location evidence="2">Cytoplasm</location>
    </subcellularLocation>
    <subcellularLocation>
        <location evidence="1">Nucleus</location>
    </subcellularLocation>
</comment>
<organism evidence="10 11">
    <name type="scientific">Hondaea fermentalgiana</name>
    <dbReference type="NCBI Taxonomy" id="2315210"/>
    <lineage>
        <taxon>Eukaryota</taxon>
        <taxon>Sar</taxon>
        <taxon>Stramenopiles</taxon>
        <taxon>Bigyra</taxon>
        <taxon>Labyrinthulomycetes</taxon>
        <taxon>Thraustochytrida</taxon>
        <taxon>Thraustochytriidae</taxon>
        <taxon>Hondaea</taxon>
    </lineage>
</organism>
<comment type="caution">
    <text evidence="10">The sequence shown here is derived from an EMBL/GenBank/DDBJ whole genome shotgun (WGS) entry which is preliminary data.</text>
</comment>
<accession>A0A2R5H1M4</accession>